<dbReference type="CDD" id="cd00143">
    <property type="entry name" value="PP2Cc"/>
    <property type="match status" value="1"/>
</dbReference>
<accession>A0A9D2MNF2</accession>
<dbReference type="SMART" id="SM00331">
    <property type="entry name" value="PP2C_SIG"/>
    <property type="match status" value="1"/>
</dbReference>
<dbReference type="InterPro" id="IPR015655">
    <property type="entry name" value="PP2C"/>
</dbReference>
<dbReference type="InterPro" id="IPR036457">
    <property type="entry name" value="PPM-type-like_dom_sf"/>
</dbReference>
<dbReference type="GO" id="GO:0004722">
    <property type="term" value="F:protein serine/threonine phosphatase activity"/>
    <property type="evidence" value="ECO:0007669"/>
    <property type="project" value="InterPro"/>
</dbReference>
<evidence type="ECO:0000313" key="3">
    <source>
        <dbReference type="Proteomes" id="UP000823921"/>
    </source>
</evidence>
<dbReference type="Proteomes" id="UP000823921">
    <property type="component" value="Unassembled WGS sequence"/>
</dbReference>
<proteinExistence type="predicted"/>
<protein>
    <submittedName>
        <fullName evidence="2">Stp1/IreP family PP2C-type Ser/Thr phosphatase</fullName>
    </submittedName>
</protein>
<gene>
    <name evidence="2" type="ORF">H9712_10085</name>
</gene>
<name>A0A9D2MNF2_9FIRM</name>
<comment type="caution">
    <text evidence="2">The sequence shown here is derived from an EMBL/GenBank/DDBJ whole genome shotgun (WGS) entry which is preliminary data.</text>
</comment>
<sequence>MIKAWGITDKGVVRTQNQDGYYLDVPSEHLAVGVVCDGMGGAKAGNIASLIAVETFVDTLQHAQGEPDTPPPAVLARAAEEANDAVYRRASSDPDCFGMGTTMVAVMVVENTAYLLNIGDSRAYHINEGGITRLTRDHSVVEDMVARGDITPEQARTHPRKNLITRALGAEERIRADLYERELTGGDYLLLCSDGLSNILSDQELLYEVIHGGDPADCCQRLLDITISRGAPDNVTAVLFQIL</sequence>
<evidence type="ECO:0000259" key="1">
    <source>
        <dbReference type="PROSITE" id="PS51746"/>
    </source>
</evidence>
<evidence type="ECO:0000313" key="2">
    <source>
        <dbReference type="EMBL" id="HJB81327.1"/>
    </source>
</evidence>
<reference evidence="2" key="2">
    <citation type="submission" date="2021-04" db="EMBL/GenBank/DDBJ databases">
        <authorList>
            <person name="Gilroy R."/>
        </authorList>
    </citation>
    <scope>NUCLEOTIDE SEQUENCE</scope>
    <source>
        <strain evidence="2">CHK192-8294</strain>
    </source>
</reference>
<reference evidence="2" key="1">
    <citation type="journal article" date="2021" name="PeerJ">
        <title>Extensive microbial diversity within the chicken gut microbiome revealed by metagenomics and culture.</title>
        <authorList>
            <person name="Gilroy R."/>
            <person name="Ravi A."/>
            <person name="Getino M."/>
            <person name="Pursley I."/>
            <person name="Horton D.L."/>
            <person name="Alikhan N.F."/>
            <person name="Baker D."/>
            <person name="Gharbi K."/>
            <person name="Hall N."/>
            <person name="Watson M."/>
            <person name="Adriaenssens E.M."/>
            <person name="Foster-Nyarko E."/>
            <person name="Jarju S."/>
            <person name="Secka A."/>
            <person name="Antonio M."/>
            <person name="Oren A."/>
            <person name="Chaudhuri R.R."/>
            <person name="La Ragione R."/>
            <person name="Hildebrand F."/>
            <person name="Pallen M.J."/>
        </authorList>
    </citation>
    <scope>NUCLEOTIDE SEQUENCE</scope>
    <source>
        <strain evidence="2">CHK192-8294</strain>
    </source>
</reference>
<feature type="domain" description="PPM-type phosphatase" evidence="1">
    <location>
        <begin position="9"/>
        <end position="242"/>
    </location>
</feature>
<dbReference type="Gene3D" id="3.60.40.10">
    <property type="entry name" value="PPM-type phosphatase domain"/>
    <property type="match status" value="1"/>
</dbReference>
<dbReference type="SUPFAM" id="SSF81606">
    <property type="entry name" value="PP2C-like"/>
    <property type="match status" value="1"/>
</dbReference>
<dbReference type="Pfam" id="PF13672">
    <property type="entry name" value="PP2C_2"/>
    <property type="match status" value="1"/>
</dbReference>
<dbReference type="PROSITE" id="PS51746">
    <property type="entry name" value="PPM_2"/>
    <property type="match status" value="1"/>
</dbReference>
<dbReference type="EMBL" id="DWXO01000094">
    <property type="protein sequence ID" value="HJB81327.1"/>
    <property type="molecule type" value="Genomic_DNA"/>
</dbReference>
<dbReference type="PANTHER" id="PTHR47992">
    <property type="entry name" value="PROTEIN PHOSPHATASE"/>
    <property type="match status" value="1"/>
</dbReference>
<organism evidence="2 3">
    <name type="scientific">Candidatus Flavonifractor intestinigallinarum</name>
    <dbReference type="NCBI Taxonomy" id="2838586"/>
    <lineage>
        <taxon>Bacteria</taxon>
        <taxon>Bacillati</taxon>
        <taxon>Bacillota</taxon>
        <taxon>Clostridia</taxon>
        <taxon>Eubacteriales</taxon>
        <taxon>Oscillospiraceae</taxon>
        <taxon>Flavonifractor</taxon>
    </lineage>
</organism>
<dbReference type="AlphaFoldDB" id="A0A9D2MNF2"/>
<dbReference type="SMART" id="SM00332">
    <property type="entry name" value="PP2Cc"/>
    <property type="match status" value="1"/>
</dbReference>
<dbReference type="NCBIfam" id="NF033484">
    <property type="entry name" value="Stp1_PP2C_phos"/>
    <property type="match status" value="1"/>
</dbReference>
<dbReference type="InterPro" id="IPR001932">
    <property type="entry name" value="PPM-type_phosphatase-like_dom"/>
</dbReference>